<dbReference type="SUPFAM" id="SSF140693">
    <property type="entry name" value="IpaD-like"/>
    <property type="match status" value="1"/>
</dbReference>
<evidence type="ECO:0000313" key="6">
    <source>
        <dbReference type="EMBL" id="HAG5771099.1"/>
    </source>
</evidence>
<accession>A0A765T7D0</accession>
<keyword evidence="5" id="KW-0175">Coiled coil</keyword>
<reference evidence="6" key="1">
    <citation type="journal article" date="2018" name="Genome Biol.">
        <title>SKESA: strategic k-mer extension for scrupulous assemblies.</title>
        <authorList>
            <person name="Souvorov A."/>
            <person name="Agarwala R."/>
            <person name="Lipman D.J."/>
        </authorList>
    </citation>
    <scope>NUCLEOTIDE SEQUENCE [LARGE SCALE GENOMIC DNA]</scope>
    <source>
        <strain evidence="6">1839</strain>
    </source>
</reference>
<reference evidence="6" key="2">
    <citation type="submission" date="2020-02" db="EMBL/GenBank/DDBJ databases">
        <authorList>
            <consortium name="NCBI Pathogen Detection Project"/>
        </authorList>
    </citation>
    <scope>NUCLEOTIDE SEQUENCE</scope>
    <source>
        <strain evidence="6">1839</strain>
    </source>
</reference>
<dbReference type="InterPro" id="IPR009483">
    <property type="entry name" value="IpaD/BipD/SipD"/>
</dbReference>
<dbReference type="EMBL" id="DAAYTU010000016">
    <property type="protein sequence ID" value="HAG5771099.1"/>
    <property type="molecule type" value="Genomic_DNA"/>
</dbReference>
<dbReference type="Pfam" id="PF06511">
    <property type="entry name" value="T3SS_TC"/>
    <property type="match status" value="1"/>
</dbReference>
<evidence type="ECO:0000256" key="5">
    <source>
        <dbReference type="ARBA" id="ARBA00023054"/>
    </source>
</evidence>
<evidence type="ECO:0000256" key="3">
    <source>
        <dbReference type="ARBA" id="ARBA00022525"/>
    </source>
</evidence>
<evidence type="ECO:0000256" key="4">
    <source>
        <dbReference type="ARBA" id="ARBA00023026"/>
    </source>
</evidence>
<dbReference type="AlphaFoldDB" id="A0A765T7D0"/>
<protein>
    <submittedName>
        <fullName evidence="6">IpaD/SipD/SspD family type III secretion system needle tip protein</fullName>
    </submittedName>
</protein>
<gene>
    <name evidence="6" type="ORF">GGB84_002782</name>
</gene>
<comment type="similarity">
    <text evidence="2">Belongs to the invasin protein D family.</text>
</comment>
<keyword evidence="3" id="KW-0964">Secreted</keyword>
<comment type="subcellular location">
    <subcellularLocation>
        <location evidence="1">Secreted</location>
    </subcellularLocation>
</comment>
<evidence type="ECO:0000256" key="2">
    <source>
        <dbReference type="ARBA" id="ARBA00007741"/>
    </source>
</evidence>
<name>A0A765T7D0_ECOLX</name>
<proteinExistence type="inferred from homology"/>
<dbReference type="GO" id="GO:0005576">
    <property type="term" value="C:extracellular region"/>
    <property type="evidence" value="ECO:0007669"/>
    <property type="project" value="UniProtKB-SubCell"/>
</dbReference>
<organism evidence="6">
    <name type="scientific">Escherichia coli</name>
    <dbReference type="NCBI Taxonomy" id="562"/>
    <lineage>
        <taxon>Bacteria</taxon>
        <taxon>Pseudomonadati</taxon>
        <taxon>Pseudomonadota</taxon>
        <taxon>Gammaproteobacteria</taxon>
        <taxon>Enterobacterales</taxon>
        <taxon>Enterobacteriaceae</taxon>
        <taxon>Escherichia</taxon>
    </lineage>
</organism>
<dbReference type="InterPro" id="IPR036708">
    <property type="entry name" value="BipD-like_sf"/>
</dbReference>
<comment type="caution">
    <text evidence="6">The sequence shown here is derived from an EMBL/GenBank/DDBJ whole genome shotgun (WGS) entry which is preliminary data.</text>
</comment>
<keyword evidence="4" id="KW-0843">Virulence</keyword>
<sequence>MSNETIHFEHIVNIPKTDSLLQKEDKKSLQNTTTAFEKHQGMSSIQDIKVEHARSIITPEIEKLLQELNGSGNLLNKLDIKLKMSLPELSLQFDRAQFHLSNSTVNVSLTPEQKGLITTINQQLKFIFESIKSLEKILENSFSRQLTNNSLLNILSGLNNDIFSESGKQVIKSCFLSILTKLNSLTETKNLSHAEKFVVQQCINKINQISMSTYAPNSSVSGSNDVSTNSNSSMISDMQLCNEIADLMTILDTDYLGIYEYAVSAMTRYWKDFSNQIQGNLANWTHADKEDIYFNVDEFQKALKNFYSCTWDQKNQTYVYHYCHDYILYPPQPTPPPETPIGVPLDEAMKWCSAFGLQPIPPNNTKPTYSPIIEEPPGSGLYIIIPVPKIIMQLSNSADALKYDNKNKAKKPDKDNHGYKISTAEYQAWQTAFNTEIENMKTDVQILTSRYSTANSTYDLVIKLLSSTITALFDSAKGYLNF</sequence>
<dbReference type="Gene3D" id="1.20.1710.10">
    <property type="entry name" value="IpaD-like"/>
    <property type="match status" value="1"/>
</dbReference>
<evidence type="ECO:0000256" key="1">
    <source>
        <dbReference type="ARBA" id="ARBA00004613"/>
    </source>
</evidence>